<feature type="active site" description="Acyl-thioester intermediate" evidence="4">
    <location>
        <position position="103"/>
    </location>
</feature>
<name>A0A5Q2FCX6_9ACTN</name>
<dbReference type="NCBIfam" id="NF006740">
    <property type="entry name" value="PRK09268.1"/>
    <property type="match status" value="1"/>
</dbReference>
<dbReference type="EMBL" id="CP045725">
    <property type="protein sequence ID" value="QGF22555.1"/>
    <property type="molecule type" value="Genomic_DNA"/>
</dbReference>
<evidence type="ECO:0000256" key="4">
    <source>
        <dbReference type="PIRSR" id="PIRSR000429-1"/>
    </source>
</evidence>
<evidence type="ECO:0000313" key="8">
    <source>
        <dbReference type="EMBL" id="QGF22555.1"/>
    </source>
</evidence>
<dbReference type="PIRSF" id="PIRSF000429">
    <property type="entry name" value="Ac-CoA_Ac_transf"/>
    <property type="match status" value="1"/>
</dbReference>
<dbReference type="CDD" id="cd00751">
    <property type="entry name" value="thiolase"/>
    <property type="match status" value="1"/>
</dbReference>
<evidence type="ECO:0000256" key="3">
    <source>
        <dbReference type="ARBA" id="ARBA00023315"/>
    </source>
</evidence>
<evidence type="ECO:0000256" key="1">
    <source>
        <dbReference type="ARBA" id="ARBA00010982"/>
    </source>
</evidence>
<dbReference type="KEGG" id="rain:Rai3103_01375"/>
<reference evidence="8 9" key="1">
    <citation type="submission" date="2019-10" db="EMBL/GenBank/DDBJ databases">
        <title>Genomic analysis of Raineyella sp. CBA3103.</title>
        <authorList>
            <person name="Roh S.W."/>
        </authorList>
    </citation>
    <scope>NUCLEOTIDE SEQUENCE [LARGE SCALE GENOMIC DNA]</scope>
    <source>
        <strain evidence="8 9">CBA3103</strain>
    </source>
</reference>
<dbReference type="InterPro" id="IPR050521">
    <property type="entry name" value="3-ketoacyl-CoA_Thiolase"/>
</dbReference>
<dbReference type="InterPro" id="IPR016039">
    <property type="entry name" value="Thiolase-like"/>
</dbReference>
<dbReference type="PROSITE" id="PS00099">
    <property type="entry name" value="THIOLASE_3"/>
    <property type="match status" value="1"/>
</dbReference>
<gene>
    <name evidence="8" type="ORF">Rai3103_01375</name>
</gene>
<dbReference type="InterPro" id="IPR002155">
    <property type="entry name" value="Thiolase"/>
</dbReference>
<dbReference type="EC" id="2.3.1.9" evidence="8"/>
<feature type="active site" description="Proton acceptor" evidence="4">
    <location>
        <position position="393"/>
    </location>
</feature>
<evidence type="ECO:0000259" key="7">
    <source>
        <dbReference type="Pfam" id="PF02803"/>
    </source>
</evidence>
<keyword evidence="9" id="KW-1185">Reference proteome</keyword>
<sequence>MSSEHAESTQSTGARERTAVVVGGNRMPFAKARGSYAADSTQDLLTAALDGLVARFGLAGQRLGEVAAGAVLKHGTLLNLTREAVLSSALAPDTPAVDLQQACGTGLEATIYISNKIRLGQIDSGIAGGADSISDTPLEVSPRLQRALLRFNSAKSPQAKLAALADLRLNDLAPIPPLIAEPRTGLSMGESQAVTTAKWGISRAAQDEYALGSHRKLAAAWESGFFDDLVTPRRGVTRDESLRPDTSLEKLAALPTVFGGPGATMTAGNSSPLNDGAAVVLLAEEQWARERRLPVLARIVDAEVASVDYASGKEGLLMAPVHAVPRLLARQGMALQDFDLYEIHEAFAATVLVTLAAWADDDYCRRTLGLPGAFGTIDPEKLNVTGSSLAAGHPFAATGGRIVATLAKLLAARGPGARGLISICAAGGQGVAAILEAM</sequence>
<comment type="similarity">
    <text evidence="1 5">Belongs to the thiolase-like superfamily. Thiolase family.</text>
</comment>
<protein>
    <submittedName>
        <fullName evidence="8">Acetyl-CoA C-acetyltransferase</fullName>
        <ecNumber evidence="8">2.3.1.9</ecNumber>
    </submittedName>
</protein>
<dbReference type="RefSeq" id="WP_153571068.1">
    <property type="nucleotide sequence ID" value="NZ_CP045725.1"/>
</dbReference>
<feature type="domain" description="Thiolase N-terminal" evidence="6">
    <location>
        <begin position="20"/>
        <end position="285"/>
    </location>
</feature>
<keyword evidence="3 5" id="KW-0012">Acyltransferase</keyword>
<keyword evidence="2 5" id="KW-0808">Transferase</keyword>
<dbReference type="Gene3D" id="3.40.47.10">
    <property type="match status" value="1"/>
</dbReference>
<dbReference type="Pfam" id="PF00108">
    <property type="entry name" value="Thiolase_N"/>
    <property type="match status" value="1"/>
</dbReference>
<dbReference type="Pfam" id="PF02803">
    <property type="entry name" value="Thiolase_C"/>
    <property type="match status" value="1"/>
</dbReference>
<dbReference type="InterPro" id="IPR020616">
    <property type="entry name" value="Thiolase_N"/>
</dbReference>
<dbReference type="NCBIfam" id="TIGR01930">
    <property type="entry name" value="AcCoA-C-Actrans"/>
    <property type="match status" value="1"/>
</dbReference>
<dbReference type="SUPFAM" id="SSF53901">
    <property type="entry name" value="Thiolase-like"/>
    <property type="match status" value="2"/>
</dbReference>
<dbReference type="GO" id="GO:0005829">
    <property type="term" value="C:cytosol"/>
    <property type="evidence" value="ECO:0007669"/>
    <property type="project" value="TreeGrafter"/>
</dbReference>
<evidence type="ECO:0000256" key="2">
    <source>
        <dbReference type="ARBA" id="ARBA00022679"/>
    </source>
</evidence>
<dbReference type="PANTHER" id="PTHR42689">
    <property type="entry name" value="ACETYL-COA ACYLTRANSFERASE FADA2 (3-KETOACYL-COA THIOLASE) (BETA-KETOTHIOLASE)-RELATED"/>
    <property type="match status" value="1"/>
</dbReference>
<feature type="domain" description="Thiolase C-terminal" evidence="7">
    <location>
        <begin position="294"/>
        <end position="436"/>
    </location>
</feature>
<dbReference type="InterPro" id="IPR020617">
    <property type="entry name" value="Thiolase_C"/>
</dbReference>
<dbReference type="AlphaFoldDB" id="A0A5Q2FCX6"/>
<dbReference type="PANTHER" id="PTHR42689:SF1">
    <property type="entry name" value="ACETYL-COA ACYLTRANSFERASE FADA2 (3-KETOACYL-COA THIOLASE) (BETA-KETOTHIOLASE)-RELATED"/>
    <property type="match status" value="1"/>
</dbReference>
<dbReference type="Proteomes" id="UP000386847">
    <property type="component" value="Chromosome"/>
</dbReference>
<evidence type="ECO:0000259" key="6">
    <source>
        <dbReference type="Pfam" id="PF00108"/>
    </source>
</evidence>
<proteinExistence type="inferred from homology"/>
<dbReference type="GO" id="GO:0003985">
    <property type="term" value="F:acetyl-CoA C-acetyltransferase activity"/>
    <property type="evidence" value="ECO:0007669"/>
    <property type="project" value="UniProtKB-EC"/>
</dbReference>
<dbReference type="InterPro" id="IPR020610">
    <property type="entry name" value="Thiolase_AS"/>
</dbReference>
<feature type="active site" description="Proton acceptor" evidence="4">
    <location>
        <position position="424"/>
    </location>
</feature>
<accession>A0A5Q2FCX6</accession>
<evidence type="ECO:0000256" key="5">
    <source>
        <dbReference type="RuleBase" id="RU003557"/>
    </source>
</evidence>
<evidence type="ECO:0000313" key="9">
    <source>
        <dbReference type="Proteomes" id="UP000386847"/>
    </source>
</evidence>
<organism evidence="8 9">
    <name type="scientific">Raineyella fluvialis</name>
    <dbReference type="NCBI Taxonomy" id="2662261"/>
    <lineage>
        <taxon>Bacteria</taxon>
        <taxon>Bacillati</taxon>
        <taxon>Actinomycetota</taxon>
        <taxon>Actinomycetes</taxon>
        <taxon>Propionibacteriales</taxon>
        <taxon>Propionibacteriaceae</taxon>
        <taxon>Raineyella</taxon>
    </lineage>
</organism>